<dbReference type="GO" id="GO:0006094">
    <property type="term" value="P:gluconeogenesis"/>
    <property type="evidence" value="ECO:0007669"/>
    <property type="project" value="UniProtKB-UniRule"/>
</dbReference>
<evidence type="ECO:0000256" key="9">
    <source>
        <dbReference type="ARBA" id="ARBA00022490"/>
    </source>
</evidence>
<dbReference type="SUPFAM" id="SSF51351">
    <property type="entry name" value="Triosephosphate isomerase (TIM)"/>
    <property type="match status" value="1"/>
</dbReference>
<keyword evidence="8 13" id="KW-0312">Gluconeogenesis</keyword>
<dbReference type="PROSITE" id="PS51440">
    <property type="entry name" value="TIM_2"/>
    <property type="match status" value="1"/>
</dbReference>
<accession>A0A0T6USV6</accession>
<dbReference type="AlphaFoldDB" id="A0A0T6USV6"/>
<dbReference type="InterPro" id="IPR000652">
    <property type="entry name" value="Triosephosphate_isomerase"/>
</dbReference>
<dbReference type="FunFam" id="3.20.20.70:FF:000020">
    <property type="entry name" value="Triosephosphate isomerase"/>
    <property type="match status" value="1"/>
</dbReference>
<dbReference type="GO" id="GO:0046166">
    <property type="term" value="P:glyceraldehyde-3-phosphate biosynthetic process"/>
    <property type="evidence" value="ECO:0007669"/>
    <property type="project" value="TreeGrafter"/>
</dbReference>
<dbReference type="Pfam" id="PF00121">
    <property type="entry name" value="TIM"/>
    <property type="match status" value="1"/>
</dbReference>
<keyword evidence="10 13" id="KW-0324">Glycolysis</keyword>
<protein>
    <recommendedName>
        <fullName evidence="7 13">Triosephosphate isomerase</fullName>
        <shortName evidence="13">TIM</shortName>
        <shortName evidence="13">TPI</shortName>
        <ecNumber evidence="6 13">5.3.1.1</ecNumber>
    </recommendedName>
    <alternativeName>
        <fullName evidence="13">Triose-phosphate isomerase</fullName>
    </alternativeName>
</protein>
<evidence type="ECO:0000256" key="10">
    <source>
        <dbReference type="ARBA" id="ARBA00023152"/>
    </source>
</evidence>
<evidence type="ECO:0000256" key="5">
    <source>
        <dbReference type="ARBA" id="ARBA00011738"/>
    </source>
</evidence>
<dbReference type="PROSITE" id="PS00171">
    <property type="entry name" value="TIM_1"/>
    <property type="match status" value="1"/>
</dbReference>
<dbReference type="Proteomes" id="UP000595101">
    <property type="component" value="Chromosome"/>
</dbReference>
<feature type="active site" description="Proton acceptor" evidence="13">
    <location>
        <position position="168"/>
    </location>
</feature>
<dbReference type="GO" id="GO:0005829">
    <property type="term" value="C:cytosol"/>
    <property type="evidence" value="ECO:0007669"/>
    <property type="project" value="TreeGrafter"/>
</dbReference>
<dbReference type="GO" id="GO:0004807">
    <property type="term" value="F:triose-phosphate isomerase activity"/>
    <property type="evidence" value="ECO:0007669"/>
    <property type="project" value="UniProtKB-UniRule"/>
</dbReference>
<name>A0A0T6USV6_9GAMM</name>
<dbReference type="EMBL" id="CP065745">
    <property type="protein sequence ID" value="QPR53162.1"/>
    <property type="molecule type" value="Genomic_DNA"/>
</dbReference>
<dbReference type="CDD" id="cd00311">
    <property type="entry name" value="TIM"/>
    <property type="match status" value="1"/>
</dbReference>
<evidence type="ECO:0000256" key="1">
    <source>
        <dbReference type="ARBA" id="ARBA00000474"/>
    </source>
</evidence>
<dbReference type="InterPro" id="IPR022896">
    <property type="entry name" value="TrioseP_Isoase_bac/euk"/>
</dbReference>
<evidence type="ECO:0000256" key="12">
    <source>
        <dbReference type="ARBA" id="ARBA00055680"/>
    </source>
</evidence>
<dbReference type="InterPro" id="IPR020861">
    <property type="entry name" value="Triosephosphate_isomerase_AS"/>
</dbReference>
<evidence type="ECO:0000256" key="7">
    <source>
        <dbReference type="ARBA" id="ARBA00019397"/>
    </source>
</evidence>
<dbReference type="Gene3D" id="3.20.20.70">
    <property type="entry name" value="Aldolase class I"/>
    <property type="match status" value="1"/>
</dbReference>
<comment type="catalytic activity">
    <reaction evidence="1 13 14">
        <text>D-glyceraldehyde 3-phosphate = dihydroxyacetone phosphate</text>
        <dbReference type="Rhea" id="RHEA:18585"/>
        <dbReference type="ChEBI" id="CHEBI:57642"/>
        <dbReference type="ChEBI" id="CHEBI:59776"/>
        <dbReference type="EC" id="5.3.1.1"/>
    </reaction>
</comment>
<feature type="binding site" evidence="13">
    <location>
        <position position="174"/>
    </location>
    <ligand>
        <name>substrate</name>
    </ligand>
</feature>
<feature type="binding site" evidence="13">
    <location>
        <begin position="11"/>
        <end position="13"/>
    </location>
    <ligand>
        <name>substrate</name>
    </ligand>
</feature>
<feature type="binding site" evidence="13">
    <location>
        <position position="213"/>
    </location>
    <ligand>
        <name>substrate</name>
    </ligand>
</feature>
<dbReference type="HAMAP" id="MF_00147_B">
    <property type="entry name" value="TIM_B"/>
    <property type="match status" value="1"/>
</dbReference>
<dbReference type="NCBIfam" id="TIGR00419">
    <property type="entry name" value="tim"/>
    <property type="match status" value="1"/>
</dbReference>
<dbReference type="PANTHER" id="PTHR21139">
    <property type="entry name" value="TRIOSEPHOSPHATE ISOMERASE"/>
    <property type="match status" value="1"/>
</dbReference>
<dbReference type="EC" id="5.3.1.1" evidence="6 13"/>
<evidence type="ECO:0000256" key="13">
    <source>
        <dbReference type="HAMAP-Rule" id="MF_00147"/>
    </source>
</evidence>
<feature type="binding site" evidence="13">
    <location>
        <begin position="234"/>
        <end position="235"/>
    </location>
    <ligand>
        <name>substrate</name>
    </ligand>
</feature>
<dbReference type="InterPro" id="IPR035990">
    <property type="entry name" value="TIM_sf"/>
</dbReference>
<keyword evidence="11 13" id="KW-0413">Isomerase</keyword>
<dbReference type="KEGG" id="aall:I6G90_11785"/>
<evidence type="ECO:0000313" key="15">
    <source>
        <dbReference type="EMBL" id="QPR53162.1"/>
    </source>
</evidence>
<dbReference type="RefSeq" id="WP_058052387.1">
    <property type="nucleotide sequence ID" value="NZ_CP065745.1"/>
</dbReference>
<evidence type="ECO:0000256" key="2">
    <source>
        <dbReference type="ARBA" id="ARBA00004742"/>
    </source>
</evidence>
<comment type="pathway">
    <text evidence="13 14">Carbohydrate degradation; glycolysis; D-glyceraldehyde 3-phosphate from glycerone phosphate: step 1/1.</text>
</comment>
<evidence type="ECO:0000256" key="14">
    <source>
        <dbReference type="RuleBase" id="RU363013"/>
    </source>
</evidence>
<comment type="similarity">
    <text evidence="4 13 14">Belongs to the triosephosphate isomerase family.</text>
</comment>
<comment type="subcellular location">
    <subcellularLocation>
        <location evidence="13 14">Cytoplasm</location>
    </subcellularLocation>
</comment>
<evidence type="ECO:0000256" key="8">
    <source>
        <dbReference type="ARBA" id="ARBA00022432"/>
    </source>
</evidence>
<comment type="pathway">
    <text evidence="2 13 14">Carbohydrate biosynthesis; gluconeogenesis.</text>
</comment>
<evidence type="ECO:0000256" key="3">
    <source>
        <dbReference type="ARBA" id="ARBA00004939"/>
    </source>
</evidence>
<dbReference type="UniPathway" id="UPA00138"/>
<dbReference type="PANTHER" id="PTHR21139:SF42">
    <property type="entry name" value="TRIOSEPHOSPHATE ISOMERASE"/>
    <property type="match status" value="1"/>
</dbReference>
<evidence type="ECO:0000256" key="4">
    <source>
        <dbReference type="ARBA" id="ARBA00007422"/>
    </source>
</evidence>
<feature type="active site" description="Electrophile" evidence="13">
    <location>
        <position position="96"/>
    </location>
</feature>
<reference evidence="15 16" key="1">
    <citation type="submission" date="2020-12" db="EMBL/GenBank/DDBJ databases">
        <title>FDA dAtabase for Regulatory Grade micrObial Sequences (FDA-ARGOS): Supporting development and validation of Infectious Disease Dx tests.</title>
        <authorList>
            <person name="Sproer C."/>
            <person name="Gronow S."/>
            <person name="Severitt S."/>
            <person name="Schroder I."/>
            <person name="Tallon L."/>
            <person name="Sadzewicz L."/>
            <person name="Zhao X."/>
            <person name="Boylan J."/>
            <person name="Ott S."/>
            <person name="Bowen H."/>
            <person name="Vavikolanu K."/>
            <person name="Mehta A."/>
            <person name="Aluvathingal J."/>
            <person name="Nadendla S."/>
            <person name="Lowell S."/>
            <person name="Myers T."/>
            <person name="Yan Y."/>
            <person name="Sichtig H."/>
        </authorList>
    </citation>
    <scope>NUCLEOTIDE SEQUENCE [LARGE SCALE GENOMIC DNA]</scope>
    <source>
        <strain evidence="15 16">FDAARGOS_933</strain>
    </source>
</reference>
<dbReference type="InterPro" id="IPR013785">
    <property type="entry name" value="Aldolase_TIM"/>
</dbReference>
<proteinExistence type="inferred from homology"/>
<comment type="subunit">
    <text evidence="5 13 14">Homodimer.</text>
</comment>
<organism evidence="15 16">
    <name type="scientific">Aeromonas allosaccharophila</name>
    <dbReference type="NCBI Taxonomy" id="656"/>
    <lineage>
        <taxon>Bacteria</taxon>
        <taxon>Pseudomonadati</taxon>
        <taxon>Pseudomonadota</taxon>
        <taxon>Gammaproteobacteria</taxon>
        <taxon>Aeromonadales</taxon>
        <taxon>Aeromonadaceae</taxon>
        <taxon>Aeromonas</taxon>
    </lineage>
</organism>
<keyword evidence="9 13" id="KW-0963">Cytoplasm</keyword>
<sequence length="254" mass="27151">MGHRKPFVAANWKLHGSRSQLEQFTSQCLNGVDGKVDVVLCPSHVHLDFTASLLNEQKVIKLGAQNVSQHDTGAYTGEISCQMLVEAGCRYVLVGHSERRRLFGETSFIVAEKFAAARAAGLIPILCLGESGAARQARRAFEVIAEELDIVIEKNGAMAFDNAIIAYEPIWAVGTGKCATPEQAQEVHSFIRGRLAEDTPVIGEKVRIIYGGSVTPTNARDLFAQPDIDGGLIGGASLDSDAFLGIVEAAKGAS</sequence>
<dbReference type="GeneID" id="60786297"/>
<dbReference type="GO" id="GO:0019563">
    <property type="term" value="P:glycerol catabolic process"/>
    <property type="evidence" value="ECO:0007669"/>
    <property type="project" value="TreeGrafter"/>
</dbReference>
<evidence type="ECO:0000256" key="11">
    <source>
        <dbReference type="ARBA" id="ARBA00023235"/>
    </source>
</evidence>
<evidence type="ECO:0000313" key="16">
    <source>
        <dbReference type="Proteomes" id="UP000595101"/>
    </source>
</evidence>
<dbReference type="UniPathway" id="UPA00109">
    <property type="reaction ID" value="UER00189"/>
</dbReference>
<gene>
    <name evidence="13" type="primary">tpiA</name>
    <name evidence="15" type="ORF">I6G90_11785</name>
</gene>
<evidence type="ECO:0000256" key="6">
    <source>
        <dbReference type="ARBA" id="ARBA00011940"/>
    </source>
</evidence>
<comment type="function">
    <text evidence="12 13">Involved in the gluconeogenesis. Catalyzes stereospecifically the conversion of dihydroxyacetone phosphate (DHAP) to D-glyceraldehyde-3-phosphate (G3P).</text>
</comment>
<comment type="pathway">
    <text evidence="3">Carbohydrate metabolism; erythritol degradation.</text>
</comment>
<dbReference type="GO" id="GO:0006096">
    <property type="term" value="P:glycolytic process"/>
    <property type="evidence" value="ECO:0007669"/>
    <property type="project" value="UniProtKB-UniRule"/>
</dbReference>